<accession>A0A094Z3V2</accession>
<dbReference type="InterPro" id="IPR002912">
    <property type="entry name" value="ACT_dom"/>
</dbReference>
<dbReference type="InterPro" id="IPR005260">
    <property type="entry name" value="Asp_kin_monofn"/>
</dbReference>
<evidence type="ECO:0000256" key="5">
    <source>
        <dbReference type="ARBA" id="ARBA00013059"/>
    </source>
</evidence>
<dbReference type="InterPro" id="IPR036393">
    <property type="entry name" value="AceGlu_kinase-like_sf"/>
</dbReference>
<dbReference type="GO" id="GO:0005829">
    <property type="term" value="C:cytosol"/>
    <property type="evidence" value="ECO:0007669"/>
    <property type="project" value="TreeGrafter"/>
</dbReference>
<feature type="binding site" evidence="14">
    <location>
        <position position="74"/>
    </location>
    <ligand>
        <name>substrate</name>
    </ligand>
</feature>
<dbReference type="InterPro" id="IPR045865">
    <property type="entry name" value="ACT-like_dom_sf"/>
</dbReference>
<evidence type="ECO:0000256" key="15">
    <source>
        <dbReference type="RuleBase" id="RU003448"/>
    </source>
</evidence>
<dbReference type="GO" id="GO:0009090">
    <property type="term" value="P:homoserine biosynthetic process"/>
    <property type="evidence" value="ECO:0007669"/>
    <property type="project" value="TreeGrafter"/>
</dbReference>
<dbReference type="EMBL" id="JMTK01000005">
    <property type="protein sequence ID" value="KJZ81324.1"/>
    <property type="molecule type" value="Genomic_DNA"/>
</dbReference>
<dbReference type="CDD" id="cd04261">
    <property type="entry name" value="AAK_AKii-LysC-BS"/>
    <property type="match status" value="1"/>
</dbReference>
<evidence type="ECO:0000256" key="6">
    <source>
        <dbReference type="ARBA" id="ARBA00016273"/>
    </source>
</evidence>
<comment type="caution">
    <text evidence="18">The sequence shown here is derived from an EMBL/GenBank/DDBJ whole genome shotgun (WGS) entry which is preliminary data.</text>
</comment>
<evidence type="ECO:0000256" key="12">
    <source>
        <dbReference type="ARBA" id="ARBA00023154"/>
    </source>
</evidence>
<feature type="binding site" evidence="14">
    <location>
        <begin position="173"/>
        <end position="174"/>
    </location>
    <ligand>
        <name>ATP</name>
        <dbReference type="ChEBI" id="CHEBI:30616"/>
    </ligand>
</feature>
<evidence type="ECO:0000256" key="16">
    <source>
        <dbReference type="RuleBase" id="RU004249"/>
    </source>
</evidence>
<dbReference type="InterPro" id="IPR018042">
    <property type="entry name" value="Aspartate_kinase_CS"/>
</dbReference>
<feature type="binding site" evidence="14">
    <location>
        <position position="184"/>
    </location>
    <ligand>
        <name>ATP</name>
        <dbReference type="ChEBI" id="CHEBI:30616"/>
    </ligand>
</feature>
<feature type="binding site" evidence="14">
    <location>
        <begin position="209"/>
        <end position="210"/>
    </location>
    <ligand>
        <name>ATP</name>
        <dbReference type="ChEBI" id="CHEBI:30616"/>
    </ligand>
</feature>
<evidence type="ECO:0000256" key="13">
    <source>
        <dbReference type="ARBA" id="ARBA00047872"/>
    </source>
</evidence>
<keyword evidence="12" id="KW-0457">Lysine biosynthesis</keyword>
<dbReference type="PROSITE" id="PS51671">
    <property type="entry name" value="ACT"/>
    <property type="match status" value="2"/>
</dbReference>
<evidence type="ECO:0000256" key="11">
    <source>
        <dbReference type="ARBA" id="ARBA00022840"/>
    </source>
</evidence>
<keyword evidence="7 16" id="KW-0028">Amino-acid biosynthesis</keyword>
<dbReference type="PATRIC" id="fig|556287.8.peg.1210"/>
<dbReference type="NCBIfam" id="NF005154">
    <property type="entry name" value="PRK06635.1-2"/>
    <property type="match status" value="1"/>
</dbReference>
<evidence type="ECO:0000313" key="19">
    <source>
        <dbReference type="Proteomes" id="UP000033731"/>
    </source>
</evidence>
<feature type="binding site" evidence="14">
    <location>
        <position position="179"/>
    </location>
    <ligand>
        <name>ATP</name>
        <dbReference type="ChEBI" id="CHEBI:30616"/>
    </ligand>
</feature>
<dbReference type="InterPro" id="IPR041740">
    <property type="entry name" value="AKii-LysC-BS"/>
</dbReference>
<dbReference type="UniPathway" id="UPA00051">
    <property type="reaction ID" value="UER00462"/>
</dbReference>
<gene>
    <name evidence="18" type="ORF">DJ66_1214</name>
</gene>
<evidence type="ECO:0000256" key="14">
    <source>
        <dbReference type="PIRSR" id="PIRSR000726-1"/>
    </source>
</evidence>
<evidence type="ECO:0000256" key="3">
    <source>
        <dbReference type="ARBA" id="ARBA00005139"/>
    </source>
</evidence>
<dbReference type="GO" id="GO:0005524">
    <property type="term" value="F:ATP binding"/>
    <property type="evidence" value="ECO:0007669"/>
    <property type="project" value="UniProtKB-KW"/>
</dbReference>
<dbReference type="InterPro" id="IPR001341">
    <property type="entry name" value="Asp_kinase"/>
</dbReference>
<dbReference type="Pfam" id="PF22468">
    <property type="entry name" value="ACT_9"/>
    <property type="match status" value="1"/>
</dbReference>
<dbReference type="InterPro" id="IPR001048">
    <property type="entry name" value="Asp/Glu/Uridylate_kinase"/>
</dbReference>
<feature type="domain" description="ACT" evidence="17">
    <location>
        <begin position="350"/>
        <end position="411"/>
    </location>
</feature>
<keyword evidence="19" id="KW-1185">Reference proteome</keyword>
<reference evidence="18 19" key="1">
    <citation type="journal article" date="2015" name="Phytopathology">
        <title>Genomes of Candidatus Liberibacter solanacearum haplotype A from New Zealand and the USA suggest significant genome plasticity in the species.</title>
        <authorList>
            <person name="Thompson S.M."/>
            <person name="Johnson C.P."/>
            <person name="Lu A.Y."/>
            <person name="Frampton R.A."/>
            <person name="Sullivan K.L."/>
            <person name="Fiers M.W."/>
            <person name="Crowhurst R.N."/>
            <person name="Pitman A.R."/>
            <person name="Scott I."/>
            <person name="Gudmestad N.C."/>
            <person name="Smith G.R."/>
        </authorList>
    </citation>
    <scope>NUCLEOTIDE SEQUENCE [LARGE SCALE GENOMIC DNA]</scope>
    <source>
        <strain evidence="18 19">LsoNZ1</strain>
    </source>
</reference>
<proteinExistence type="inferred from homology"/>
<dbReference type="UniPathway" id="UPA00050">
    <property type="reaction ID" value="UER00461"/>
</dbReference>
<dbReference type="GO" id="GO:0009088">
    <property type="term" value="P:threonine biosynthetic process"/>
    <property type="evidence" value="ECO:0007669"/>
    <property type="project" value="UniProtKB-UniPathway"/>
</dbReference>
<evidence type="ECO:0000256" key="8">
    <source>
        <dbReference type="ARBA" id="ARBA00022679"/>
    </source>
</evidence>
<comment type="similarity">
    <text evidence="4 15">Belongs to the aspartokinase family.</text>
</comment>
<sequence>MARIVMKFGGTSVANIDCIRNAALHVKREVNMGQEIAIVVSAMSGETDRLSSLCQCMGSLNNARERDVVISSGEQVSSGLMALALQSLGIEAISLQGWQIPVLTDNIHGIARISRIDGTKIISHMKKKKVVVITGFQGISPEGYITTLGRGGSDTSAVAIAAAINADRCDIYTDVDGIYTTDPRIEPKARLMKNISFEEMLEMASLGAKVMQVRSVELAMLHKVFLFVRSSFADSNQQEQSGTLICDEENIMEQEVITGIAYTKDEAQISLRRLQDHPGISASIFSPLAKANINVDMIIQNISEDGQYADITFTTPSLSLEKALAVLTDNKDKIGYDVIQHEDKLVKISAIGIGMQSHTGVASAFFSCFAEKNINIKAITTSEIKISVLIDSAYTELAVRSLHSCYGLDIT</sequence>
<name>A0A094Z3V2_9HYPH</name>
<dbReference type="FunFam" id="3.40.1160.10:FF:000002">
    <property type="entry name" value="Aspartokinase"/>
    <property type="match status" value="1"/>
</dbReference>
<evidence type="ECO:0000256" key="9">
    <source>
        <dbReference type="ARBA" id="ARBA00022741"/>
    </source>
</evidence>
<dbReference type="Proteomes" id="UP000033731">
    <property type="component" value="Unassembled WGS sequence"/>
</dbReference>
<dbReference type="Gene3D" id="3.30.2130.10">
    <property type="entry name" value="VC0802-like"/>
    <property type="match status" value="1"/>
</dbReference>
<dbReference type="CDD" id="cd04913">
    <property type="entry name" value="ACT_AKii-LysC-BS-like_1"/>
    <property type="match status" value="1"/>
</dbReference>
<feature type="binding site" evidence="14">
    <location>
        <position position="47"/>
    </location>
    <ligand>
        <name>substrate</name>
    </ligand>
</feature>
<evidence type="ECO:0000256" key="7">
    <source>
        <dbReference type="ARBA" id="ARBA00022605"/>
    </source>
</evidence>
<keyword evidence="9 14" id="KW-0547">Nucleotide-binding</keyword>
<dbReference type="EC" id="2.7.2.4" evidence="5 15"/>
<dbReference type="SUPFAM" id="SSF55021">
    <property type="entry name" value="ACT-like"/>
    <property type="match status" value="2"/>
</dbReference>
<keyword evidence="10 15" id="KW-0418">Kinase</keyword>
<evidence type="ECO:0000259" key="17">
    <source>
        <dbReference type="PROSITE" id="PS51671"/>
    </source>
</evidence>
<organism evidence="18 19">
    <name type="scientific">Candidatus Liberibacter solanacearum</name>
    <dbReference type="NCBI Taxonomy" id="556287"/>
    <lineage>
        <taxon>Bacteria</taxon>
        <taxon>Pseudomonadati</taxon>
        <taxon>Pseudomonadota</taxon>
        <taxon>Alphaproteobacteria</taxon>
        <taxon>Hyphomicrobiales</taxon>
        <taxon>Rhizobiaceae</taxon>
        <taxon>Liberibacter</taxon>
    </lineage>
</organism>
<dbReference type="AlphaFoldDB" id="A0A094Z3V2"/>
<dbReference type="NCBIfam" id="TIGR00657">
    <property type="entry name" value="asp_kinases"/>
    <property type="match status" value="1"/>
</dbReference>
<dbReference type="RefSeq" id="WP_034441832.1">
    <property type="nucleotide sequence ID" value="NZ_JMTK01000005.1"/>
</dbReference>
<dbReference type="SUPFAM" id="SSF53633">
    <property type="entry name" value="Carbamate kinase-like"/>
    <property type="match status" value="1"/>
</dbReference>
<dbReference type="NCBIfam" id="NF005155">
    <property type="entry name" value="PRK06635.1-4"/>
    <property type="match status" value="1"/>
</dbReference>
<comment type="pathway">
    <text evidence="2 16">Amino-acid biosynthesis; L-methionine biosynthesis via de novo pathway; L-homoserine from L-aspartate: step 1/3.</text>
</comment>
<dbReference type="Pfam" id="PF00696">
    <property type="entry name" value="AA_kinase"/>
    <property type="match status" value="1"/>
</dbReference>
<protein>
    <recommendedName>
        <fullName evidence="6 15">Aspartokinase</fullName>
        <ecNumber evidence="5 15">2.7.2.4</ecNumber>
    </recommendedName>
</protein>
<keyword evidence="11 14" id="KW-0067">ATP-binding</keyword>
<dbReference type="InterPro" id="IPR054352">
    <property type="entry name" value="ACT_Aspartokinase"/>
</dbReference>
<evidence type="ECO:0000256" key="2">
    <source>
        <dbReference type="ARBA" id="ARBA00004986"/>
    </source>
</evidence>
<evidence type="ECO:0000256" key="10">
    <source>
        <dbReference type="ARBA" id="ARBA00022777"/>
    </source>
</evidence>
<dbReference type="UniPathway" id="UPA00034">
    <property type="reaction ID" value="UER00015"/>
</dbReference>
<evidence type="ECO:0000256" key="4">
    <source>
        <dbReference type="ARBA" id="ARBA00010122"/>
    </source>
</evidence>
<comment type="pathway">
    <text evidence="1 16">Amino-acid biosynthesis; L-lysine biosynthesis via DAP pathway; (S)-tetrahydrodipicolinate from L-aspartate: step 1/4.</text>
</comment>
<evidence type="ECO:0000313" key="18">
    <source>
        <dbReference type="EMBL" id="KJZ81324.1"/>
    </source>
</evidence>
<dbReference type="PANTHER" id="PTHR21499">
    <property type="entry name" value="ASPARTATE KINASE"/>
    <property type="match status" value="1"/>
</dbReference>
<dbReference type="PIRSF" id="PIRSF000726">
    <property type="entry name" value="Asp_kin"/>
    <property type="match status" value="1"/>
</dbReference>
<dbReference type="Gene3D" id="3.40.1160.10">
    <property type="entry name" value="Acetylglutamate kinase-like"/>
    <property type="match status" value="1"/>
</dbReference>
<keyword evidence="8 15" id="KW-0808">Transferase</keyword>
<dbReference type="GO" id="GO:0004072">
    <property type="term" value="F:aspartate kinase activity"/>
    <property type="evidence" value="ECO:0007669"/>
    <property type="project" value="UniProtKB-EC"/>
</dbReference>
<dbReference type="PANTHER" id="PTHR21499:SF3">
    <property type="entry name" value="ASPARTOKINASE"/>
    <property type="match status" value="1"/>
</dbReference>
<feature type="domain" description="ACT" evidence="17">
    <location>
        <begin position="269"/>
        <end position="346"/>
    </location>
</feature>
<dbReference type="NCBIfam" id="TIGR00656">
    <property type="entry name" value="asp_kin_monofn"/>
    <property type="match status" value="1"/>
</dbReference>
<dbReference type="CDD" id="cd04936">
    <property type="entry name" value="ACT_AKii-LysC-BS-like_2"/>
    <property type="match status" value="1"/>
</dbReference>
<comment type="pathway">
    <text evidence="3 16">Amino-acid biosynthesis; L-threonine biosynthesis; L-threonine from L-aspartate: step 1/5.</text>
</comment>
<dbReference type="GO" id="GO:0009089">
    <property type="term" value="P:lysine biosynthetic process via diaminopimelate"/>
    <property type="evidence" value="ECO:0007669"/>
    <property type="project" value="UniProtKB-UniPathway"/>
</dbReference>
<evidence type="ECO:0000256" key="1">
    <source>
        <dbReference type="ARBA" id="ARBA00004766"/>
    </source>
</evidence>
<dbReference type="Pfam" id="PF01842">
    <property type="entry name" value="ACT"/>
    <property type="match status" value="1"/>
</dbReference>
<dbReference type="PROSITE" id="PS00324">
    <property type="entry name" value="ASPARTOKINASE"/>
    <property type="match status" value="1"/>
</dbReference>
<dbReference type="FunFam" id="3.30.2130.10:FF:000002">
    <property type="entry name" value="Aspartokinase"/>
    <property type="match status" value="1"/>
</dbReference>
<comment type="catalytic activity">
    <reaction evidence="13 15">
        <text>L-aspartate + ATP = 4-phospho-L-aspartate + ADP</text>
        <dbReference type="Rhea" id="RHEA:23776"/>
        <dbReference type="ChEBI" id="CHEBI:29991"/>
        <dbReference type="ChEBI" id="CHEBI:30616"/>
        <dbReference type="ChEBI" id="CHEBI:57535"/>
        <dbReference type="ChEBI" id="CHEBI:456216"/>
        <dbReference type="EC" id="2.7.2.4"/>
    </reaction>
</comment>
<feature type="binding site" evidence="14">
    <location>
        <begin position="7"/>
        <end position="10"/>
    </location>
    <ligand>
        <name>ATP</name>
        <dbReference type="ChEBI" id="CHEBI:30616"/>
    </ligand>
</feature>